<sequence>MSDRLARRYARLLRFYPPGPRRAEMLGTLLECAPPDRVRPTTRDVVNLTRFGLRARLGRPTSTGVVVLSLLVTLVCGLLGAASSARLGWALQEPLPSGAEAERLSATAFPGLPVLGGGDAPPFVPAFGADGGEIYGFAEYWVRNTAETRDVLAYTKGVRDRLAGAGWEIRDDIAYEEDHEQPSWFAEFSAVRDGLILDYGAYYVKDHPWYDSDGSAGFQLSRATPPWPARFAVPGGLLAACVGWLLFGWASRRSEGYPGRTLAAAALAWSAVVVVALSLYFICLWFSQPGPLEGSALWTSLDQLSQAPTTMVLGLGLLALAAAVLPGGRVRVFAAAALVLVAVGAMTGWPGWARPGCTPSGPPADLPAAEVAYSLVARVYVTADATDDQRNIAQAAIWHVPSVRTMAWSADVTDQEFRDAYCDGGPVHGASKATVPGFWLLELSSPGAFEGLVAEVGSLPGVAAVRHAAS</sequence>
<evidence type="ECO:0000313" key="3">
    <source>
        <dbReference type="Proteomes" id="UP000546162"/>
    </source>
</evidence>
<organism evidence="2 3">
    <name type="scientific">Actinoplanes octamycinicus</name>
    <dbReference type="NCBI Taxonomy" id="135948"/>
    <lineage>
        <taxon>Bacteria</taxon>
        <taxon>Bacillati</taxon>
        <taxon>Actinomycetota</taxon>
        <taxon>Actinomycetes</taxon>
        <taxon>Micromonosporales</taxon>
        <taxon>Micromonosporaceae</taxon>
        <taxon>Actinoplanes</taxon>
    </lineage>
</organism>
<keyword evidence="3" id="KW-1185">Reference proteome</keyword>
<keyword evidence="1" id="KW-0472">Membrane</keyword>
<name>A0A7W7H0D1_9ACTN</name>
<comment type="caution">
    <text evidence="2">The sequence shown here is derived from an EMBL/GenBank/DDBJ whole genome shotgun (WGS) entry which is preliminary data.</text>
</comment>
<keyword evidence="1" id="KW-1133">Transmembrane helix</keyword>
<dbReference type="AlphaFoldDB" id="A0A7W7H0D1"/>
<dbReference type="EMBL" id="JACHNB010000001">
    <property type="protein sequence ID" value="MBB4741655.1"/>
    <property type="molecule type" value="Genomic_DNA"/>
</dbReference>
<evidence type="ECO:0000256" key="1">
    <source>
        <dbReference type="SAM" id="Phobius"/>
    </source>
</evidence>
<gene>
    <name evidence="2" type="ORF">BJY16_005114</name>
</gene>
<protein>
    <submittedName>
        <fullName evidence="2">Uncharacterized protein</fullName>
    </submittedName>
</protein>
<feature type="transmembrane region" description="Helical" evidence="1">
    <location>
        <begin position="262"/>
        <end position="287"/>
    </location>
</feature>
<accession>A0A7W7H0D1</accession>
<dbReference type="RefSeq" id="WP_185042108.1">
    <property type="nucleotide sequence ID" value="NZ_BAABFG010000005.1"/>
</dbReference>
<evidence type="ECO:0000313" key="2">
    <source>
        <dbReference type="EMBL" id="MBB4741655.1"/>
    </source>
</evidence>
<proteinExistence type="predicted"/>
<feature type="transmembrane region" description="Helical" evidence="1">
    <location>
        <begin position="231"/>
        <end position="250"/>
    </location>
</feature>
<feature type="transmembrane region" description="Helical" evidence="1">
    <location>
        <begin position="307"/>
        <end position="325"/>
    </location>
</feature>
<feature type="transmembrane region" description="Helical" evidence="1">
    <location>
        <begin position="332"/>
        <end position="352"/>
    </location>
</feature>
<dbReference type="Proteomes" id="UP000546162">
    <property type="component" value="Unassembled WGS sequence"/>
</dbReference>
<feature type="transmembrane region" description="Helical" evidence="1">
    <location>
        <begin position="64"/>
        <end position="85"/>
    </location>
</feature>
<keyword evidence="1" id="KW-0812">Transmembrane</keyword>
<reference evidence="2 3" key="1">
    <citation type="submission" date="2020-08" db="EMBL/GenBank/DDBJ databases">
        <title>Sequencing the genomes of 1000 actinobacteria strains.</title>
        <authorList>
            <person name="Klenk H.-P."/>
        </authorList>
    </citation>
    <scope>NUCLEOTIDE SEQUENCE [LARGE SCALE GENOMIC DNA]</scope>
    <source>
        <strain evidence="2 3">DSM 45809</strain>
    </source>
</reference>